<protein>
    <submittedName>
        <fullName evidence="1">Uncharacterized protein</fullName>
    </submittedName>
</protein>
<gene>
    <name evidence="1" type="ORF">MTR67_043771</name>
</gene>
<dbReference type="AlphaFoldDB" id="A0AAF0ZSZ8"/>
<keyword evidence="2" id="KW-1185">Reference proteome</keyword>
<evidence type="ECO:0000313" key="1">
    <source>
        <dbReference type="EMBL" id="WMV50386.1"/>
    </source>
</evidence>
<reference evidence="1" key="1">
    <citation type="submission" date="2023-08" db="EMBL/GenBank/DDBJ databases">
        <title>A de novo genome assembly of Solanum verrucosum Schlechtendal, a Mexican diploid species geographically isolated from the other diploid A-genome species in potato relatives.</title>
        <authorList>
            <person name="Hosaka K."/>
        </authorList>
    </citation>
    <scope>NUCLEOTIDE SEQUENCE</scope>
    <source>
        <tissue evidence="1">Young leaves</tissue>
    </source>
</reference>
<dbReference type="EMBL" id="CP133621">
    <property type="protein sequence ID" value="WMV50386.1"/>
    <property type="molecule type" value="Genomic_DNA"/>
</dbReference>
<proteinExistence type="predicted"/>
<evidence type="ECO:0000313" key="2">
    <source>
        <dbReference type="Proteomes" id="UP001234989"/>
    </source>
</evidence>
<dbReference type="Proteomes" id="UP001234989">
    <property type="component" value="Chromosome 10"/>
</dbReference>
<organism evidence="1 2">
    <name type="scientific">Solanum verrucosum</name>
    <dbReference type="NCBI Taxonomy" id="315347"/>
    <lineage>
        <taxon>Eukaryota</taxon>
        <taxon>Viridiplantae</taxon>
        <taxon>Streptophyta</taxon>
        <taxon>Embryophyta</taxon>
        <taxon>Tracheophyta</taxon>
        <taxon>Spermatophyta</taxon>
        <taxon>Magnoliopsida</taxon>
        <taxon>eudicotyledons</taxon>
        <taxon>Gunneridae</taxon>
        <taxon>Pentapetalae</taxon>
        <taxon>asterids</taxon>
        <taxon>lamiids</taxon>
        <taxon>Solanales</taxon>
        <taxon>Solanaceae</taxon>
        <taxon>Solanoideae</taxon>
        <taxon>Solaneae</taxon>
        <taxon>Solanum</taxon>
    </lineage>
</organism>
<sequence>MIAKGCIYNLVRVRDMNSETVIFESVPVINEFVEVFPDDLPGFPPKREIVFGKGIEVDLNEIDMVKYWPRRLSPSNIRSFLGVVDYCIRCENQAKSLPDLVELKEVVLKNSFETFSQGGDGVLWYQG</sequence>
<name>A0AAF0ZSZ8_SOLVR</name>
<accession>A0AAF0ZSZ8</accession>